<evidence type="ECO:0000313" key="2">
    <source>
        <dbReference type="EMBL" id="SFI23024.1"/>
    </source>
</evidence>
<dbReference type="STRING" id="1125876.SAMN05443292_1851"/>
<keyword evidence="1" id="KW-1133">Transmembrane helix</keyword>
<reference evidence="2 3" key="1">
    <citation type="submission" date="2016-10" db="EMBL/GenBank/DDBJ databases">
        <authorList>
            <person name="de Groot N.N."/>
        </authorList>
    </citation>
    <scope>NUCLEOTIDE SEQUENCE [LARGE SCALE GENOMIC DNA]</scope>
    <source>
        <strain evidence="2 3">DSM 26000</strain>
    </source>
</reference>
<organism evidence="2 3">
    <name type="scientific">Halpernia frigidisoli</name>
    <dbReference type="NCBI Taxonomy" id="1125876"/>
    <lineage>
        <taxon>Bacteria</taxon>
        <taxon>Pseudomonadati</taxon>
        <taxon>Bacteroidota</taxon>
        <taxon>Flavobacteriia</taxon>
        <taxon>Flavobacteriales</taxon>
        <taxon>Weeksellaceae</taxon>
        <taxon>Chryseobacterium group</taxon>
        <taxon>Halpernia</taxon>
    </lineage>
</organism>
<dbReference type="OrthoDB" id="1048788at2"/>
<feature type="transmembrane region" description="Helical" evidence="1">
    <location>
        <begin position="94"/>
        <end position="114"/>
    </location>
</feature>
<dbReference type="EMBL" id="FOQT01000003">
    <property type="protein sequence ID" value="SFI23024.1"/>
    <property type="molecule type" value="Genomic_DNA"/>
</dbReference>
<dbReference type="AlphaFoldDB" id="A0A1I3GHV3"/>
<evidence type="ECO:0000256" key="1">
    <source>
        <dbReference type="SAM" id="Phobius"/>
    </source>
</evidence>
<dbReference type="Proteomes" id="UP000198931">
    <property type="component" value="Unassembled WGS sequence"/>
</dbReference>
<keyword evidence="3" id="KW-1185">Reference proteome</keyword>
<dbReference type="InterPro" id="IPR024294">
    <property type="entry name" value="DUF3810"/>
</dbReference>
<name>A0A1I3GHV3_9FLAO</name>
<proteinExistence type="predicted"/>
<feature type="transmembrane region" description="Helical" evidence="1">
    <location>
        <begin position="15"/>
        <end position="31"/>
    </location>
</feature>
<gene>
    <name evidence="2" type="ORF">SAMN05443292_1851</name>
</gene>
<keyword evidence="1" id="KW-0812">Transmembrane</keyword>
<sequence>MVHTNKYFNIYKKRFWAGILLVQFFLFYILSKSENAIEFFNQLFELKKNVHQIIFSKIQFSVGDAFYILIVIFLLLIIVNLFKKKRRPKSAFALIIFCNIFYLIYQIFWGMLYFQKSLSDKLSKEDATINEAKKLSFKYLKLCIADRENVDENKQGIFVIKDLKSVKESILKEQKKLPSQFSTKKSTLINDFKPSLFRNVMSSTGILGYYNPFTAEAQFNEDLPATFLPFTLAHESSHQLGFARENEANFIGYLTGKNSGNKALKYSTDLFVLKSLLAFVADSDPAFIKFMISQFSPKMKADRQNDLDFVKKHNGFLNVVFDVSNNLFLKSNQQKGSITYSYFTVMLIKYERSAGQK</sequence>
<dbReference type="RefSeq" id="WP_090079901.1">
    <property type="nucleotide sequence ID" value="NZ_FOQT01000003.1"/>
</dbReference>
<dbReference type="Pfam" id="PF12725">
    <property type="entry name" value="DUF3810"/>
    <property type="match status" value="1"/>
</dbReference>
<evidence type="ECO:0008006" key="4">
    <source>
        <dbReference type="Google" id="ProtNLM"/>
    </source>
</evidence>
<accession>A0A1I3GHV3</accession>
<feature type="transmembrane region" description="Helical" evidence="1">
    <location>
        <begin position="65"/>
        <end position="82"/>
    </location>
</feature>
<protein>
    <recommendedName>
        <fullName evidence="4">DUF3810 domain-containing protein</fullName>
    </recommendedName>
</protein>
<keyword evidence="1" id="KW-0472">Membrane</keyword>
<evidence type="ECO:0000313" key="3">
    <source>
        <dbReference type="Proteomes" id="UP000198931"/>
    </source>
</evidence>